<name>A0A388T8G9_TERA1</name>
<protein>
    <submittedName>
        <fullName evidence="1">Uncharacterized protein</fullName>
    </submittedName>
</protein>
<accession>A0A388T8G9</accession>
<sequence>MNAVRKIIDTAQLSAFVDMPQDILDNKQVELIALPVNTLEPLEQKANELDNSAEKLDGTTFDLPLFLAKWSGIISETALHKLAAEDGRARYILRPDR</sequence>
<reference evidence="1 2" key="1">
    <citation type="journal article" date="2019" name="ISME J.">
        <title>Genome analyses of uncultured TG2/ZB3 bacteria in 'Margulisbacteria' specifically attached to ectosymbiotic spirochetes of protists in the termite gut.</title>
        <authorList>
            <person name="Utami Y.D."/>
            <person name="Kuwahara H."/>
            <person name="Igai K."/>
            <person name="Murakami T."/>
            <person name="Sugaya K."/>
            <person name="Morikawa T."/>
            <person name="Nagura Y."/>
            <person name="Yuki M."/>
            <person name="Deevong P."/>
            <person name="Inoue T."/>
            <person name="Kihara K."/>
            <person name="Lo N."/>
            <person name="Yamada A."/>
            <person name="Ohkuma M."/>
            <person name="Hongoh Y."/>
        </authorList>
    </citation>
    <scope>NUCLEOTIDE SEQUENCE [LARGE SCALE GENOMIC DNA]</scope>
    <source>
        <strain evidence="1">NkOx7-01</strain>
    </source>
</reference>
<dbReference type="AlphaFoldDB" id="A0A388T8G9"/>
<organism evidence="1 2">
    <name type="scientific">Termititenax aidoneus</name>
    <dbReference type="NCBI Taxonomy" id="2218524"/>
    <lineage>
        <taxon>Bacteria</taxon>
        <taxon>Bacillati</taxon>
        <taxon>Candidatus Margulisiibacteriota</taxon>
        <taxon>Candidatus Termititenacia</taxon>
        <taxon>Candidatus Termititenacales</taxon>
        <taxon>Candidatus Termititenacaceae</taxon>
        <taxon>Candidatus Termititenax</taxon>
    </lineage>
</organism>
<comment type="caution">
    <text evidence="1">The sequence shown here is derived from an EMBL/GenBank/DDBJ whole genome shotgun (WGS) entry which is preliminary data.</text>
</comment>
<dbReference type="EMBL" id="BGZN01000001">
    <property type="protein sequence ID" value="GBR72482.1"/>
    <property type="molecule type" value="Genomic_DNA"/>
</dbReference>
<dbReference type="Proteomes" id="UP000269352">
    <property type="component" value="Unassembled WGS sequence"/>
</dbReference>
<keyword evidence="2" id="KW-1185">Reference proteome</keyword>
<proteinExistence type="predicted"/>
<evidence type="ECO:0000313" key="2">
    <source>
        <dbReference type="Proteomes" id="UP000269352"/>
    </source>
</evidence>
<evidence type="ECO:0000313" key="1">
    <source>
        <dbReference type="EMBL" id="GBR72482.1"/>
    </source>
</evidence>
<gene>
    <name evidence="1" type="ORF">NO1_0004</name>
</gene>